<gene>
    <name evidence="1" type="ordered locus">Msip34_1646</name>
</gene>
<evidence type="ECO:0000313" key="1">
    <source>
        <dbReference type="EMBL" id="ACT50891.1"/>
    </source>
</evidence>
<reference evidence="1 2" key="2">
    <citation type="journal article" date="2011" name="J. Bacteriol.">
        <title>Genomes of three methylotrophs from a single niche uncover genetic and metabolic divergence of Methylophilaceae.</title>
        <authorList>
            <person name="Lapidus A."/>
            <person name="Clum A."/>
            <person name="Labutti K."/>
            <person name="Kaluzhnaya M.G."/>
            <person name="Lim S."/>
            <person name="Beck D.A."/>
            <person name="Glavina Del Rio T."/>
            <person name="Nolan M."/>
            <person name="Mavromatis K."/>
            <person name="Huntemann M."/>
            <person name="Lucas S."/>
            <person name="Lidstrom M.E."/>
            <person name="Ivanova N."/>
            <person name="Chistoserdova L."/>
        </authorList>
    </citation>
    <scope>NUCLEOTIDE SEQUENCE [LARGE SCALE GENOMIC DNA]</scope>
    <source>
        <strain evidence="1 2">SIP3-4</strain>
    </source>
</reference>
<dbReference type="AlphaFoldDB" id="C6XEB6"/>
<accession>C6XEB6</accession>
<dbReference type="KEGG" id="mei:Msip34_1646"/>
<reference evidence="2" key="1">
    <citation type="submission" date="2009-07" db="EMBL/GenBank/DDBJ databases">
        <title>Complete sequence of chromosome of Methylovorus sp. SIP3-4.</title>
        <authorList>
            <person name="Lucas S."/>
            <person name="Copeland A."/>
            <person name="Lapidus A."/>
            <person name="Glavina del Rio T."/>
            <person name="Tice H."/>
            <person name="Bruce D."/>
            <person name="Goodwin L."/>
            <person name="Pitluck S."/>
            <person name="Clum A."/>
            <person name="Larimer F."/>
            <person name="Land M."/>
            <person name="Hauser L."/>
            <person name="Kyrpides N."/>
            <person name="Mikhailova N."/>
            <person name="Kayluzhnaya M."/>
            <person name="Chistoserdova L."/>
        </authorList>
    </citation>
    <scope>NUCLEOTIDE SEQUENCE [LARGE SCALE GENOMIC DNA]</scope>
    <source>
        <strain evidence="2">SIP3-4</strain>
    </source>
</reference>
<proteinExistence type="predicted"/>
<keyword evidence="2" id="KW-1185">Reference proteome</keyword>
<dbReference type="Proteomes" id="UP000002743">
    <property type="component" value="Chromosome"/>
</dbReference>
<name>C6XEB6_METGS</name>
<dbReference type="EMBL" id="CP001674">
    <property type="protein sequence ID" value="ACT50891.1"/>
    <property type="molecule type" value="Genomic_DNA"/>
</dbReference>
<evidence type="ECO:0000313" key="2">
    <source>
        <dbReference type="Proteomes" id="UP000002743"/>
    </source>
</evidence>
<protein>
    <submittedName>
        <fullName evidence="1">Uncharacterized protein</fullName>
    </submittedName>
</protein>
<dbReference type="STRING" id="582744.Msip34_1646"/>
<sequence>MSTFQLAQRFDFGSTCIFSAYQKRLKFKFQFKKFFETSIGPGFIDFPLETTTSFLKFSNRNGQKHDVSNNSWVGNLDYVDVFHLLKCGVQITPINICMQPSFTFVGCGVSKSQECIYLNDQSKDGLNFNFLVVIDAANFHFKRIIFLPIGHINRDSHSNQAPNCLKPTGKRWMCFNPKQKTVHGFPFLIFTPDSQDCNAMSVREVFA</sequence>
<dbReference type="HOGENOM" id="CLU_1325091_0_0_4"/>
<organism evidence="1 2">
    <name type="scientific">Methylovorus glucosotrophus (strain SIP3-4)</name>
    <dbReference type="NCBI Taxonomy" id="582744"/>
    <lineage>
        <taxon>Bacteria</taxon>
        <taxon>Pseudomonadati</taxon>
        <taxon>Pseudomonadota</taxon>
        <taxon>Betaproteobacteria</taxon>
        <taxon>Nitrosomonadales</taxon>
        <taxon>Methylophilaceae</taxon>
        <taxon>Methylovorus</taxon>
    </lineage>
</organism>